<evidence type="ECO:0000313" key="7">
    <source>
        <dbReference type="RefSeq" id="XP_065651744.1"/>
    </source>
</evidence>
<evidence type="ECO:0000256" key="3">
    <source>
        <dbReference type="SAM" id="MobiDB-lite"/>
    </source>
</evidence>
<feature type="repeat" description="Pumilio" evidence="2">
    <location>
        <begin position="790"/>
        <end position="825"/>
    </location>
</feature>
<evidence type="ECO:0000313" key="5">
    <source>
        <dbReference type="Proteomes" id="UP001652625"/>
    </source>
</evidence>
<dbReference type="Proteomes" id="UP001652625">
    <property type="component" value="Chromosome 04"/>
</dbReference>
<organism evidence="5 7">
    <name type="scientific">Hydra vulgaris</name>
    <name type="common">Hydra</name>
    <name type="synonym">Hydra attenuata</name>
    <dbReference type="NCBI Taxonomy" id="6087"/>
    <lineage>
        <taxon>Eukaryota</taxon>
        <taxon>Metazoa</taxon>
        <taxon>Cnidaria</taxon>
        <taxon>Hydrozoa</taxon>
        <taxon>Hydroidolina</taxon>
        <taxon>Anthoathecata</taxon>
        <taxon>Aplanulata</taxon>
        <taxon>Hydridae</taxon>
        <taxon>Hydra</taxon>
    </lineage>
</organism>
<protein>
    <submittedName>
        <fullName evidence="6 7">Pumilio homolog 2 isoform X1</fullName>
    </submittedName>
</protein>
<dbReference type="InterPro" id="IPR001313">
    <property type="entry name" value="Pumilio_RNA-bd_rpt"/>
</dbReference>
<accession>A0ABM4BRH6</accession>
<sequence>MHDLIWQQQNKSVVNNYQGENTRNALNDHPQHIHFNDSSGCSVKISAEQKNNFLKNNIAAVNDWSVNIDDNQNRKQVWNKSRDKTLHLKMANSPPTMFTFDGWHDPSWSINDVNSDKSEHAISQPITMVQRRHEQYGVSQHVVTSPRSADGSVLGVHMVEYVLASSPGGHDLESRMKEMNIISDGVNQKMHNGNTISQTFDEDEEVDHIQDSDQQMYVSQHINENRSSPLGSNQKDALGVIIGGRSTSNTPNKSISSQNNSQVTSPVQINHQLDQNDLRHMDNSYDGSLLHQYDMNSSAIINAAGQQHLSANPHHLVYGSNHQQQQSIGMHSPYYVASAGGQDPYSQGAGIPVVNAQGQTTMIHPQYAAYGIQSIVYANQNGSPYLQQQSQTTSASTSTTHQSSQQQMNGQQLPPGYQVVQAPMNFPTGSTFYDQHGNPVIINGRMLTNGVNQLGQTVRMVPSMMLNTNAQSTVSPGMHSGNSSSIHMYNQPAQPGQQQQRGINLGYLSTGQLGPLPGQSAMQLQTTGPVGVIGGHLQSTGTGPLPSPGGQRDVYSALGPKRSGGTPVYTPGMVGSYNSLTVNTPLANSLNMTNPNTSPLHSQGQASFEIGSPANGSRLSNYMSFLNPQGDRRFSSSALSGSFLGSSGSLYRRVGARDSGRSKLLEDFRNNRFPNLQLHDLQRHIVEFSQDQHGSRFIQQKLERASVLEKTMVFNEILSAAYSLMTDVFGNYVIQKFFEFGSPEQKLLLAQRIKGHVLPLALQMYGCRVIQKALETIPSEIPIHGELVKELDGHVLKCVKDQNGNHVVQKCIECIDSTQLQFIIDAFQGQVYALSTHPYGCRVIQRILEHCTQEQTAPILAELHEHTERLIQDQYGNYVIQHVLEHGSPEDKSTIVNIVRGNVLLLSQHKFASNVIEKCVTHASRQERSLLIDEVTNYPDGPHGALYMMMKDQYANYVVQKMIDIAEPIQRKVLMIKIRPHVSTLRKYTYGKHILAKLESFEKSYMQTPDLLFLPVNAPITSY</sequence>
<dbReference type="InterPro" id="IPR016024">
    <property type="entry name" value="ARM-type_fold"/>
</dbReference>
<dbReference type="SUPFAM" id="SSF48371">
    <property type="entry name" value="ARM repeat"/>
    <property type="match status" value="1"/>
</dbReference>
<evidence type="ECO:0000256" key="2">
    <source>
        <dbReference type="PROSITE-ProRule" id="PRU00317"/>
    </source>
</evidence>
<reference evidence="6 7" key="1">
    <citation type="submission" date="2025-05" db="UniProtKB">
        <authorList>
            <consortium name="RefSeq"/>
        </authorList>
    </citation>
    <scope>IDENTIFICATION</scope>
</reference>
<feature type="domain" description="PUM-HD" evidence="4">
    <location>
        <begin position="660"/>
        <end position="1002"/>
    </location>
</feature>
<dbReference type="GeneID" id="100200828"/>
<dbReference type="RefSeq" id="XP_065651744.1">
    <property type="nucleotide sequence ID" value="XM_065795672.1"/>
</dbReference>
<feature type="repeat" description="Pumilio" evidence="2">
    <location>
        <begin position="680"/>
        <end position="715"/>
    </location>
</feature>
<evidence type="ECO:0000313" key="6">
    <source>
        <dbReference type="RefSeq" id="XP_065651743.1"/>
    </source>
</evidence>
<dbReference type="PANTHER" id="PTHR12537">
    <property type="entry name" value="RNA BINDING PROTEIN PUMILIO-RELATED"/>
    <property type="match status" value="1"/>
</dbReference>
<dbReference type="RefSeq" id="XP_065651743.1">
    <property type="nucleotide sequence ID" value="XM_065795671.1"/>
</dbReference>
<dbReference type="CDD" id="cd07920">
    <property type="entry name" value="Pumilio"/>
    <property type="match status" value="1"/>
</dbReference>
<dbReference type="Gene3D" id="1.25.10.10">
    <property type="entry name" value="Leucine-rich Repeat Variant"/>
    <property type="match status" value="1"/>
</dbReference>
<dbReference type="InterPro" id="IPR011989">
    <property type="entry name" value="ARM-like"/>
</dbReference>
<dbReference type="InterPro" id="IPR033133">
    <property type="entry name" value="PUM-HD"/>
</dbReference>
<proteinExistence type="predicted"/>
<dbReference type="SMART" id="SM00025">
    <property type="entry name" value="Pumilio"/>
    <property type="match status" value="8"/>
</dbReference>
<feature type="repeat" description="Pumilio" evidence="2">
    <location>
        <begin position="934"/>
        <end position="977"/>
    </location>
</feature>
<feature type="repeat" description="Pumilio" evidence="2">
    <location>
        <begin position="898"/>
        <end position="933"/>
    </location>
</feature>
<keyword evidence="5" id="KW-1185">Reference proteome</keyword>
<feature type="repeat" description="Pumilio" evidence="2">
    <location>
        <begin position="752"/>
        <end position="789"/>
    </location>
</feature>
<feature type="repeat" description="Pumilio" evidence="2">
    <location>
        <begin position="826"/>
        <end position="861"/>
    </location>
</feature>
<evidence type="ECO:0000256" key="1">
    <source>
        <dbReference type="ARBA" id="ARBA00022737"/>
    </source>
</evidence>
<dbReference type="InterPro" id="IPR033712">
    <property type="entry name" value="Pumilio_RNA-bd"/>
</dbReference>
<feature type="region of interest" description="Disordered" evidence="3">
    <location>
        <begin position="244"/>
        <end position="264"/>
    </location>
</feature>
<name>A0ABM4BRH6_HYDVU</name>
<feature type="repeat" description="Pumilio" evidence="2">
    <location>
        <begin position="862"/>
        <end position="897"/>
    </location>
</feature>
<evidence type="ECO:0000259" key="4">
    <source>
        <dbReference type="PROSITE" id="PS50303"/>
    </source>
</evidence>
<keyword evidence="1" id="KW-0677">Repeat</keyword>
<dbReference type="PROSITE" id="PS50302">
    <property type="entry name" value="PUM"/>
    <property type="match status" value="8"/>
</dbReference>
<dbReference type="PROSITE" id="PS50303">
    <property type="entry name" value="PUM_HD"/>
    <property type="match status" value="1"/>
</dbReference>
<feature type="repeat" description="Pumilio" evidence="2">
    <location>
        <begin position="716"/>
        <end position="751"/>
    </location>
</feature>
<feature type="compositionally biased region" description="Low complexity" evidence="3">
    <location>
        <begin position="387"/>
        <end position="412"/>
    </location>
</feature>
<dbReference type="Pfam" id="PF00806">
    <property type="entry name" value="PUF"/>
    <property type="match status" value="8"/>
</dbReference>
<dbReference type="PANTHER" id="PTHR12537:SF12">
    <property type="entry name" value="MATERNAL PROTEIN PUMILIO"/>
    <property type="match status" value="1"/>
</dbReference>
<feature type="region of interest" description="Disordered" evidence="3">
    <location>
        <begin position="387"/>
        <end position="415"/>
    </location>
</feature>
<gene>
    <name evidence="6 7" type="primary">LOC100200828</name>
</gene>
<feature type="compositionally biased region" description="Polar residues" evidence="3">
    <location>
        <begin position="245"/>
        <end position="264"/>
    </location>
</feature>